<evidence type="ECO:0000256" key="4">
    <source>
        <dbReference type="ARBA" id="ARBA00025212"/>
    </source>
</evidence>
<dbReference type="EMBL" id="JAJNDC010000003">
    <property type="protein sequence ID" value="MCW9713802.1"/>
    <property type="molecule type" value="Genomic_DNA"/>
</dbReference>
<evidence type="ECO:0000256" key="3">
    <source>
        <dbReference type="ARBA" id="ARBA00023027"/>
    </source>
</evidence>
<protein>
    <recommendedName>
        <fullName evidence="5">Probable RNA 2'-phosphotransferase</fullName>
        <ecNumber evidence="5">2.7.1.-</ecNumber>
    </recommendedName>
</protein>
<dbReference type="Gene3D" id="3.20.170.30">
    <property type="match status" value="1"/>
</dbReference>
<dbReference type="PANTHER" id="PTHR12684:SF2">
    <property type="entry name" value="TRNA 2'-PHOSPHOTRANSFERASE 1"/>
    <property type="match status" value="1"/>
</dbReference>
<sequence length="172" mass="19518">MSYVLRHHPEEIGLTVNENGWASVDELLDKARKYGKNIDRKLLEKLIEEGGGKKRFTFSEDQQYVRATYGHSIKVDLQLNPKTPPKVLYHGTAEKNLSSIIEKGLNAQSRNFVHLSVIEYDAHEVGSRHGSVAILAVESGIMHRDGYVFYQSESEPGIWLTKEVPPKFLNKL</sequence>
<keyword evidence="2 5" id="KW-0808">Transferase</keyword>
<keyword evidence="7" id="KW-1185">Reference proteome</keyword>
<comment type="similarity">
    <text evidence="1 5">Belongs to the KptA/TPT1 family.</text>
</comment>
<dbReference type="InterPro" id="IPR022928">
    <property type="entry name" value="RNA_2'-PTrans_KptA"/>
</dbReference>
<evidence type="ECO:0000256" key="5">
    <source>
        <dbReference type="HAMAP-Rule" id="MF_00299"/>
    </source>
</evidence>
<gene>
    <name evidence="5" type="primary">kptA</name>
    <name evidence="6" type="ORF">LQ318_12895</name>
</gene>
<dbReference type="InterPro" id="IPR042081">
    <property type="entry name" value="RNA_2'-PTrans_C"/>
</dbReference>
<dbReference type="SUPFAM" id="SSF56399">
    <property type="entry name" value="ADP-ribosylation"/>
    <property type="match status" value="1"/>
</dbReference>
<dbReference type="PANTHER" id="PTHR12684">
    <property type="entry name" value="PUTATIVE PHOSPHOTRANSFERASE"/>
    <property type="match status" value="1"/>
</dbReference>
<accession>A0ABT3Q122</accession>
<reference evidence="6 7" key="1">
    <citation type="submission" date="2021-11" db="EMBL/GenBank/DDBJ databases">
        <title>Aliifidinibius sp. nov., a new bacterium isolated from saline soil.</title>
        <authorList>
            <person name="Galisteo C."/>
            <person name="De La Haba R."/>
            <person name="Sanchez-Porro C."/>
            <person name="Ventosa A."/>
        </authorList>
    </citation>
    <scope>NUCLEOTIDE SEQUENCE [LARGE SCALE GENOMIC DNA]</scope>
    <source>
        <strain evidence="6 7">KACC 190600</strain>
    </source>
</reference>
<keyword evidence="3 5" id="KW-0520">NAD</keyword>
<evidence type="ECO:0000313" key="7">
    <source>
        <dbReference type="Proteomes" id="UP001207337"/>
    </source>
</evidence>
<evidence type="ECO:0000313" key="6">
    <source>
        <dbReference type="EMBL" id="MCW9713802.1"/>
    </source>
</evidence>
<name>A0ABT3Q122_9BACT</name>
<organism evidence="6 7">
    <name type="scientific">Fodinibius salicampi</name>
    <dbReference type="NCBI Taxonomy" id="1920655"/>
    <lineage>
        <taxon>Bacteria</taxon>
        <taxon>Pseudomonadati</taxon>
        <taxon>Balneolota</taxon>
        <taxon>Balneolia</taxon>
        <taxon>Balneolales</taxon>
        <taxon>Balneolaceae</taxon>
        <taxon>Fodinibius</taxon>
    </lineage>
</organism>
<dbReference type="InterPro" id="IPR002745">
    <property type="entry name" value="Ptrans_KptA/Tpt1"/>
</dbReference>
<dbReference type="InterPro" id="IPR042080">
    <property type="entry name" value="RNA_2'-PTrans_N"/>
</dbReference>
<evidence type="ECO:0000256" key="1">
    <source>
        <dbReference type="ARBA" id="ARBA00009836"/>
    </source>
</evidence>
<dbReference type="HAMAP" id="MF_00299">
    <property type="entry name" value="KptA"/>
    <property type="match status" value="1"/>
</dbReference>
<proteinExistence type="inferred from homology"/>
<dbReference type="Proteomes" id="UP001207337">
    <property type="component" value="Unassembled WGS sequence"/>
</dbReference>
<dbReference type="Gene3D" id="1.10.10.970">
    <property type="entry name" value="RNA 2'-phosphotransferase, Tpt1/KptA family, N-terminal domain"/>
    <property type="match status" value="1"/>
</dbReference>
<comment type="caution">
    <text evidence="6">The sequence shown here is derived from an EMBL/GenBank/DDBJ whole genome shotgun (WGS) entry which is preliminary data.</text>
</comment>
<comment type="function">
    <text evidence="4 5">Removes the 2'-phosphate from RNA via an intermediate in which the phosphate is ADP-ribosylated by NAD followed by a presumed transesterification to release the RNA and generate ADP-ribose 1''-2''-cyclic phosphate (APPR&gt;P). May function as an ADP-ribosylase.</text>
</comment>
<evidence type="ECO:0000256" key="2">
    <source>
        <dbReference type="ARBA" id="ARBA00022679"/>
    </source>
</evidence>
<dbReference type="Pfam" id="PF01885">
    <property type="entry name" value="PTS_2-RNA"/>
    <property type="match status" value="1"/>
</dbReference>
<dbReference type="EC" id="2.7.1.-" evidence="5"/>